<dbReference type="AlphaFoldDB" id="A0A8J2RKK3"/>
<gene>
    <name evidence="2" type="ORF">DGAL_LOCUS5042</name>
</gene>
<dbReference type="Proteomes" id="UP000789390">
    <property type="component" value="Unassembled WGS sequence"/>
</dbReference>
<sequence>MSLTVNRIAKSVTSTRANLPRRNTKGTKKTSLPTLPLRKTSEKVVAEKERYGKQQSQFDYDVEWVTSKTKIARQSQSPSAPVPFHFEDKNGIETNELTPTQSWQDVNYAKKEESIAVWHGSHCKNCVILNSMDEINFARLQHHFKYCATYCVFFQLMEDLEKQVMSNDNMKNEYKKESHIFKWNKQSLHLCTLARKYPEEFTSTQMELLDNVSQLFDRAADLSQELLGPADTTAFNCNRYQVYLELLLEIAQMTMPMT</sequence>
<dbReference type="EMBL" id="CAKKLH010000088">
    <property type="protein sequence ID" value="CAH0102605.1"/>
    <property type="molecule type" value="Genomic_DNA"/>
</dbReference>
<organism evidence="2 3">
    <name type="scientific">Daphnia galeata</name>
    <dbReference type="NCBI Taxonomy" id="27404"/>
    <lineage>
        <taxon>Eukaryota</taxon>
        <taxon>Metazoa</taxon>
        <taxon>Ecdysozoa</taxon>
        <taxon>Arthropoda</taxon>
        <taxon>Crustacea</taxon>
        <taxon>Branchiopoda</taxon>
        <taxon>Diplostraca</taxon>
        <taxon>Cladocera</taxon>
        <taxon>Anomopoda</taxon>
        <taxon>Daphniidae</taxon>
        <taxon>Daphnia</taxon>
    </lineage>
</organism>
<accession>A0A8J2RKK3</accession>
<evidence type="ECO:0000256" key="1">
    <source>
        <dbReference type="SAM" id="MobiDB-lite"/>
    </source>
</evidence>
<feature type="compositionally biased region" description="Polar residues" evidence="1">
    <location>
        <begin position="1"/>
        <end position="17"/>
    </location>
</feature>
<protein>
    <submittedName>
        <fullName evidence="2">Uncharacterized protein</fullName>
    </submittedName>
</protein>
<reference evidence="2" key="1">
    <citation type="submission" date="2021-11" db="EMBL/GenBank/DDBJ databases">
        <authorList>
            <person name="Schell T."/>
        </authorList>
    </citation>
    <scope>NUCLEOTIDE SEQUENCE</scope>
    <source>
        <strain evidence="2">M5</strain>
    </source>
</reference>
<evidence type="ECO:0000313" key="3">
    <source>
        <dbReference type="Proteomes" id="UP000789390"/>
    </source>
</evidence>
<comment type="caution">
    <text evidence="2">The sequence shown here is derived from an EMBL/GenBank/DDBJ whole genome shotgun (WGS) entry which is preliminary data.</text>
</comment>
<feature type="region of interest" description="Disordered" evidence="1">
    <location>
        <begin position="1"/>
        <end position="35"/>
    </location>
</feature>
<name>A0A8J2RKK3_9CRUS</name>
<dbReference type="OrthoDB" id="6400294at2759"/>
<dbReference type="PANTHER" id="PTHR33488">
    <property type="entry name" value="ZGC:162509"/>
    <property type="match status" value="1"/>
</dbReference>
<proteinExistence type="predicted"/>
<keyword evidence="3" id="KW-1185">Reference proteome</keyword>
<dbReference type="PANTHER" id="PTHR33488:SF2">
    <property type="entry name" value="EARLY ENDOSOME ANTIGEN 1-LIKE"/>
    <property type="match status" value="1"/>
</dbReference>
<evidence type="ECO:0000313" key="2">
    <source>
        <dbReference type="EMBL" id="CAH0102605.1"/>
    </source>
</evidence>